<keyword evidence="6 8" id="KW-1133">Transmembrane helix</keyword>
<dbReference type="Proteomes" id="UP001524478">
    <property type="component" value="Unassembled WGS sequence"/>
</dbReference>
<feature type="transmembrane region" description="Helical" evidence="8">
    <location>
        <begin position="41"/>
        <end position="62"/>
    </location>
</feature>
<feature type="transmembrane region" description="Helical" evidence="8">
    <location>
        <begin position="186"/>
        <end position="206"/>
    </location>
</feature>
<proteinExistence type="inferred from homology"/>
<protein>
    <submittedName>
        <fullName evidence="9">Spore germination protein</fullName>
    </submittedName>
</protein>
<evidence type="ECO:0000256" key="4">
    <source>
        <dbReference type="ARBA" id="ARBA00022544"/>
    </source>
</evidence>
<feature type="transmembrane region" description="Helical" evidence="8">
    <location>
        <begin position="304"/>
        <end position="323"/>
    </location>
</feature>
<evidence type="ECO:0000256" key="6">
    <source>
        <dbReference type="ARBA" id="ARBA00022989"/>
    </source>
</evidence>
<keyword evidence="4" id="KW-0309">Germination</keyword>
<dbReference type="Gene3D" id="1.20.1740.10">
    <property type="entry name" value="Amino acid/polyamine transporter I"/>
    <property type="match status" value="1"/>
</dbReference>
<evidence type="ECO:0000256" key="1">
    <source>
        <dbReference type="ARBA" id="ARBA00004141"/>
    </source>
</evidence>
<evidence type="ECO:0000256" key="2">
    <source>
        <dbReference type="ARBA" id="ARBA00007998"/>
    </source>
</evidence>
<comment type="caution">
    <text evidence="9">The sequence shown here is derived from an EMBL/GenBank/DDBJ whole genome shotgun (WGS) entry which is preliminary data.</text>
</comment>
<feature type="transmembrane region" description="Helical" evidence="8">
    <location>
        <begin position="335"/>
        <end position="357"/>
    </location>
</feature>
<evidence type="ECO:0000313" key="9">
    <source>
        <dbReference type="EMBL" id="MCQ4923981.1"/>
    </source>
</evidence>
<keyword evidence="10" id="KW-1185">Reference proteome</keyword>
<dbReference type="PANTHER" id="PTHR34975:SF2">
    <property type="entry name" value="SPORE GERMINATION PROTEIN A2"/>
    <property type="match status" value="1"/>
</dbReference>
<feature type="transmembrane region" description="Helical" evidence="8">
    <location>
        <begin position="218"/>
        <end position="241"/>
    </location>
</feature>
<feature type="transmembrane region" description="Helical" evidence="8">
    <location>
        <begin position="82"/>
        <end position="102"/>
    </location>
</feature>
<keyword evidence="5 8" id="KW-0812">Transmembrane</keyword>
<evidence type="ECO:0000256" key="3">
    <source>
        <dbReference type="ARBA" id="ARBA00022448"/>
    </source>
</evidence>
<dbReference type="NCBIfam" id="TIGR00912">
    <property type="entry name" value="2A0309"/>
    <property type="match status" value="1"/>
</dbReference>
<feature type="transmembrane region" description="Helical" evidence="8">
    <location>
        <begin position="108"/>
        <end position="134"/>
    </location>
</feature>
<comment type="similarity">
    <text evidence="2">Belongs to the amino acid-polyamine-organocation (APC) superfamily. Spore germination protein (SGP) (TC 2.A.3.9) family.</text>
</comment>
<evidence type="ECO:0000256" key="8">
    <source>
        <dbReference type="SAM" id="Phobius"/>
    </source>
</evidence>
<dbReference type="Pfam" id="PF03845">
    <property type="entry name" value="Spore_permease"/>
    <property type="match status" value="1"/>
</dbReference>
<organism evidence="9 10">
    <name type="scientific">Tissierella carlieri</name>
    <dbReference type="NCBI Taxonomy" id="689904"/>
    <lineage>
        <taxon>Bacteria</taxon>
        <taxon>Bacillati</taxon>
        <taxon>Bacillota</taxon>
        <taxon>Tissierellia</taxon>
        <taxon>Tissierellales</taxon>
        <taxon>Tissierellaceae</taxon>
        <taxon>Tissierella</taxon>
    </lineage>
</organism>
<feature type="transmembrane region" description="Helical" evidence="8">
    <location>
        <begin position="271"/>
        <end position="292"/>
    </location>
</feature>
<gene>
    <name evidence="9" type="ORF">NE686_12845</name>
</gene>
<dbReference type="PANTHER" id="PTHR34975">
    <property type="entry name" value="SPORE GERMINATION PROTEIN A2"/>
    <property type="match status" value="1"/>
</dbReference>
<reference evidence="9 10" key="1">
    <citation type="submission" date="2022-06" db="EMBL/GenBank/DDBJ databases">
        <title>Isolation of gut microbiota from human fecal samples.</title>
        <authorList>
            <person name="Pamer E.G."/>
            <person name="Barat B."/>
            <person name="Waligurski E."/>
            <person name="Medina S."/>
            <person name="Paddock L."/>
            <person name="Mostad J."/>
        </authorList>
    </citation>
    <scope>NUCLEOTIDE SEQUENCE [LARGE SCALE GENOMIC DNA]</scope>
    <source>
        <strain evidence="9 10">DFI.7.95</strain>
    </source>
</reference>
<evidence type="ECO:0000256" key="5">
    <source>
        <dbReference type="ARBA" id="ARBA00022692"/>
    </source>
</evidence>
<sequence length="364" mass="40997">MRESNKISTKQIRALVVSTIVGVGVLSLPNEVAVLLGKDGWIAIIIGGLLMAAGIVIINKLFDLYPDKDFFEIGEEVLGKWIFNIFLIFVFSYLVALMSSVARNLAEILKAFLLETTPTEIMIVTFVLTTSYIARSEIQIIGRAAYLIYPVILGFIIFLIFVSLPNSDFTNILPVFQSSMKGLPKSIEVSFFSYLGFEILLFSIPFTEERKKTLKASLTGIGIVMAMYVIIFILCLSQYGIHHLQRQTFPTLSIIKEIDLPGYFIENLDGLVMAIWVLIVFATMASTYYSAGKVLSKLFITRDHSLFIIPLLPIVYIVSLIPQNIIEVNKQLGTFINYSGLVSIFILPILIYCIGYIKLRWKRR</sequence>
<dbReference type="InterPro" id="IPR004761">
    <property type="entry name" value="Spore_GerAB"/>
</dbReference>
<feature type="transmembrane region" description="Helical" evidence="8">
    <location>
        <begin position="12"/>
        <end position="29"/>
    </location>
</feature>
<accession>A0ABT1SBW4</accession>
<keyword evidence="7 8" id="KW-0472">Membrane</keyword>
<evidence type="ECO:0000256" key="7">
    <source>
        <dbReference type="ARBA" id="ARBA00023136"/>
    </source>
</evidence>
<evidence type="ECO:0000313" key="10">
    <source>
        <dbReference type="Proteomes" id="UP001524478"/>
    </source>
</evidence>
<dbReference type="PIRSF" id="PIRSF006060">
    <property type="entry name" value="AA_transporter"/>
    <property type="match status" value="1"/>
</dbReference>
<comment type="subcellular location">
    <subcellularLocation>
        <location evidence="1">Membrane</location>
        <topology evidence="1">Multi-pass membrane protein</topology>
    </subcellularLocation>
</comment>
<dbReference type="RefSeq" id="WP_256311809.1">
    <property type="nucleotide sequence ID" value="NZ_JANGAC010000009.1"/>
</dbReference>
<feature type="transmembrane region" description="Helical" evidence="8">
    <location>
        <begin position="146"/>
        <end position="166"/>
    </location>
</feature>
<name>A0ABT1SBW4_9FIRM</name>
<keyword evidence="3" id="KW-0813">Transport</keyword>
<dbReference type="EMBL" id="JANGAC010000009">
    <property type="protein sequence ID" value="MCQ4923981.1"/>
    <property type="molecule type" value="Genomic_DNA"/>
</dbReference>